<keyword evidence="5" id="KW-1185">Reference proteome</keyword>
<sequence length="247" mass="27834">MRRSGGMDLRRIEGKGETEAMKYEHMTEGIFLSRPNRFIAMVEAEGSQAKAHVKNTGRCRELLIPGTKVFLQKHSNPERKTKYSLIGVMKGDVMVNMDSQAPNHVVREWLEQGGIYQNPDLIAAERKYGGSRFDFYIEGDGKKAFVEVKGVTLEEEGIARFPDAPTERGVKHVKELMKCIEEGYEAYIIFVIQMKGTWRFEPNDKHHPEFGTALREAGQAGVHIQALDCKVGIDSLVIDQPVPVVLD</sequence>
<dbReference type="InterPro" id="IPR005224">
    <property type="entry name" value="SfsA"/>
</dbReference>
<comment type="similarity">
    <text evidence="1">Belongs to the SfsA family.</text>
</comment>
<accession>A0A916Q7U4</accession>
<evidence type="ECO:0000313" key="5">
    <source>
        <dbReference type="Proteomes" id="UP000613208"/>
    </source>
</evidence>
<dbReference type="Proteomes" id="UP000613208">
    <property type="component" value="Unassembled WGS sequence"/>
</dbReference>
<gene>
    <name evidence="1" type="primary">sfsA</name>
    <name evidence="4" type="ORF">ANBU17_05770</name>
</gene>
<dbReference type="HAMAP" id="MF_00095">
    <property type="entry name" value="SfsA"/>
    <property type="match status" value="1"/>
</dbReference>
<evidence type="ECO:0000259" key="2">
    <source>
        <dbReference type="Pfam" id="PF03749"/>
    </source>
</evidence>
<dbReference type="Gene3D" id="3.40.1350.60">
    <property type="match status" value="1"/>
</dbReference>
<feature type="domain" description="Sugar fermentation stimulation protein C-terminal" evidence="2">
    <location>
        <begin position="100"/>
        <end position="232"/>
    </location>
</feature>
<comment type="caution">
    <text evidence="4">The sequence shown here is derived from an EMBL/GenBank/DDBJ whole genome shotgun (WGS) entry which is preliminary data.</text>
</comment>
<evidence type="ECO:0000259" key="3">
    <source>
        <dbReference type="Pfam" id="PF17746"/>
    </source>
</evidence>
<evidence type="ECO:0000313" key="4">
    <source>
        <dbReference type="EMBL" id="GFO84230.1"/>
    </source>
</evidence>
<dbReference type="Gene3D" id="2.40.50.580">
    <property type="match status" value="1"/>
</dbReference>
<dbReference type="InterPro" id="IPR040452">
    <property type="entry name" value="SfsA_C"/>
</dbReference>
<reference evidence="4" key="1">
    <citation type="submission" date="2020-06" db="EMBL/GenBank/DDBJ databases">
        <title>Characterization of fructooligosaccharide metabolism and fructooligosaccharide-degrading enzymes in human commensal butyrate producers.</title>
        <authorList>
            <person name="Tanno H."/>
            <person name="Fujii T."/>
            <person name="Hirano K."/>
            <person name="Maeno S."/>
            <person name="Tonozuka T."/>
            <person name="Sakamoto M."/>
            <person name="Ohkuma M."/>
            <person name="Tochio T."/>
            <person name="Endo A."/>
        </authorList>
    </citation>
    <scope>NUCLEOTIDE SEQUENCE</scope>
    <source>
        <strain evidence="4">JCM 17466</strain>
    </source>
</reference>
<feature type="domain" description="SfsA N-terminal OB" evidence="3">
    <location>
        <begin position="32"/>
        <end position="96"/>
    </location>
</feature>
<dbReference type="Pfam" id="PF17746">
    <property type="entry name" value="SfsA_N"/>
    <property type="match status" value="1"/>
</dbReference>
<dbReference type="EMBL" id="BLYI01000009">
    <property type="protein sequence ID" value="GFO84230.1"/>
    <property type="molecule type" value="Genomic_DNA"/>
</dbReference>
<dbReference type="AlphaFoldDB" id="A0A916Q7U4"/>
<dbReference type="GO" id="GO:0003677">
    <property type="term" value="F:DNA binding"/>
    <property type="evidence" value="ECO:0007669"/>
    <property type="project" value="InterPro"/>
</dbReference>
<protein>
    <recommendedName>
        <fullName evidence="1">Sugar fermentation stimulation protein homolog</fullName>
    </recommendedName>
</protein>
<dbReference type="CDD" id="cd22359">
    <property type="entry name" value="SfsA-like_bacterial"/>
    <property type="match status" value="1"/>
</dbReference>
<dbReference type="InterPro" id="IPR041465">
    <property type="entry name" value="SfsA_N"/>
</dbReference>
<organism evidence="4 5">
    <name type="scientific">Anaerostipes butyraticus</name>
    <dbReference type="NCBI Taxonomy" id="645466"/>
    <lineage>
        <taxon>Bacteria</taxon>
        <taxon>Bacillati</taxon>
        <taxon>Bacillota</taxon>
        <taxon>Clostridia</taxon>
        <taxon>Lachnospirales</taxon>
        <taxon>Lachnospiraceae</taxon>
        <taxon>Anaerostipes</taxon>
    </lineage>
</organism>
<dbReference type="PANTHER" id="PTHR30545">
    <property type="entry name" value="SUGAR FERMENTATION STIMULATION PROTEIN A"/>
    <property type="match status" value="1"/>
</dbReference>
<evidence type="ECO:0000256" key="1">
    <source>
        <dbReference type="HAMAP-Rule" id="MF_00095"/>
    </source>
</evidence>
<dbReference type="Pfam" id="PF03749">
    <property type="entry name" value="SfsA"/>
    <property type="match status" value="1"/>
</dbReference>
<name>A0A916Q7U4_9FIRM</name>
<dbReference type="PANTHER" id="PTHR30545:SF2">
    <property type="entry name" value="SUGAR FERMENTATION STIMULATION PROTEIN A"/>
    <property type="match status" value="1"/>
</dbReference>
<dbReference type="NCBIfam" id="TIGR00230">
    <property type="entry name" value="sfsA"/>
    <property type="match status" value="1"/>
</dbReference>
<proteinExistence type="inferred from homology"/>